<sequence length="540" mass="62243">MRVVSEVSDIHSLSYLHIHPLQYHIAQEALKPGGVLKHTYMEVIVSAAMGELASRSISFLVDRYLKQRAAPTKEERLHSLRRLLLRLHVVVEEADCRLITNQAMLHQLSILKKEMYRGYYTLDFFSCQAHGEERTKDHQVNNSFAPSVFNPAKRVCFCRGNNEGAAQAKLLEQVLCSIRDITEDVSEFVIFLCRCPHLHRQPYNMYLLLDKFMFGRQMEMEHVMNFLLQEESAHRAAEDLPVLPIIGQGKVGKSTLIEHACDDERVRSHFFQILCFSGDDLKDASVETLRDRGRIKHQNRGMAGGRTLIIIELILDIEESVWKRLYLAVRSCIVSGSKIIVASRFDKIASFGTTRPLRLQCLTPESYWYFFKVRTFGSTSAEDHPKLTAIAMDMARLLKGCFRAAIIYSGLLKANFNHRFWTIALATLRNIRQKNILLYGDHFADVWEFEEPAYLRRANKTSSECLVIFSDYQTCSSETEPEPEDPEMMSVQDLLFGSVRPRGNFKVHAWTSHLPPHYKYMFHCGVRRPQSMVANMKRLK</sequence>
<dbReference type="Proteomes" id="UP001732700">
    <property type="component" value="Chromosome 2A"/>
</dbReference>
<evidence type="ECO:0000313" key="2">
    <source>
        <dbReference type="Proteomes" id="UP001732700"/>
    </source>
</evidence>
<evidence type="ECO:0000313" key="1">
    <source>
        <dbReference type="EnsemblPlants" id="AVESA.00010b.r2.2AG0244910.1.CDS.1"/>
    </source>
</evidence>
<protein>
    <submittedName>
        <fullName evidence="1">Uncharacterized protein</fullName>
    </submittedName>
</protein>
<organism evidence="1 2">
    <name type="scientific">Avena sativa</name>
    <name type="common">Oat</name>
    <dbReference type="NCBI Taxonomy" id="4498"/>
    <lineage>
        <taxon>Eukaryota</taxon>
        <taxon>Viridiplantae</taxon>
        <taxon>Streptophyta</taxon>
        <taxon>Embryophyta</taxon>
        <taxon>Tracheophyta</taxon>
        <taxon>Spermatophyta</taxon>
        <taxon>Magnoliopsida</taxon>
        <taxon>Liliopsida</taxon>
        <taxon>Poales</taxon>
        <taxon>Poaceae</taxon>
        <taxon>BOP clade</taxon>
        <taxon>Pooideae</taxon>
        <taxon>Poodae</taxon>
        <taxon>Poeae</taxon>
        <taxon>Poeae Chloroplast Group 1 (Aveneae type)</taxon>
        <taxon>Aveninae</taxon>
        <taxon>Avena</taxon>
    </lineage>
</organism>
<accession>A0ACD5UGT4</accession>
<keyword evidence="2" id="KW-1185">Reference proteome</keyword>
<name>A0ACD5UGT4_AVESA</name>
<proteinExistence type="predicted"/>
<dbReference type="EnsemblPlants" id="AVESA.00010b.r2.2AG0244910.1">
    <property type="protein sequence ID" value="AVESA.00010b.r2.2AG0244910.1.CDS.1"/>
    <property type="gene ID" value="AVESA.00010b.r2.2AG0244910"/>
</dbReference>
<reference evidence="1" key="2">
    <citation type="submission" date="2025-09" db="UniProtKB">
        <authorList>
            <consortium name="EnsemblPlants"/>
        </authorList>
    </citation>
    <scope>IDENTIFICATION</scope>
</reference>
<reference evidence="1" key="1">
    <citation type="submission" date="2021-05" db="EMBL/GenBank/DDBJ databases">
        <authorList>
            <person name="Scholz U."/>
            <person name="Mascher M."/>
            <person name="Fiebig A."/>
        </authorList>
    </citation>
    <scope>NUCLEOTIDE SEQUENCE [LARGE SCALE GENOMIC DNA]</scope>
</reference>